<sequence length="164" mass="19392">MNHHLKYIKTAIYDQCGFQMENLEQELESAEYGACRFKLSGRNIICRNAKITPKKAGQFVTFWKRQENGPIEPYCENDPFNFYVVNVKTNTEFGQFVFPKALLIQKGILSTTKKEGKRAFRVYPQWDITKSKQAQKTQQWQLKYFYEVTTSTDFIKVRDLYELT</sequence>
<dbReference type="InterPro" id="IPR011235">
    <property type="entry name" value="MepB-like"/>
</dbReference>
<dbReference type="PIRSF" id="PIRSF032285">
    <property type="entry name" value="UCP032285"/>
    <property type="match status" value="1"/>
</dbReference>
<dbReference type="Pfam" id="PF08877">
    <property type="entry name" value="MepB-like"/>
    <property type="match status" value="1"/>
</dbReference>
<dbReference type="Proteomes" id="UP001209229">
    <property type="component" value="Unassembled WGS sequence"/>
</dbReference>
<dbReference type="RefSeq" id="WP_301190648.1">
    <property type="nucleotide sequence ID" value="NZ_JAPDPJ010000024.1"/>
</dbReference>
<evidence type="ECO:0000313" key="2">
    <source>
        <dbReference type="Proteomes" id="UP001209229"/>
    </source>
</evidence>
<accession>A0AAE3SGA1</accession>
<reference evidence="1" key="1">
    <citation type="submission" date="2022-10" db="EMBL/GenBank/DDBJ databases">
        <authorList>
            <person name="Yu W.X."/>
        </authorList>
    </citation>
    <scope>NUCLEOTIDE SEQUENCE</scope>
    <source>
        <strain evidence="1">AAT</strain>
    </source>
</reference>
<protein>
    <submittedName>
        <fullName evidence="1">MepB family protein</fullName>
    </submittedName>
</protein>
<comment type="caution">
    <text evidence="1">The sequence shown here is derived from an EMBL/GenBank/DDBJ whole genome shotgun (WGS) entry which is preliminary data.</text>
</comment>
<keyword evidence="2" id="KW-1185">Reference proteome</keyword>
<dbReference type="Gene3D" id="3.40.1350.140">
    <property type="entry name" value="MepB-like"/>
    <property type="match status" value="1"/>
</dbReference>
<dbReference type="AlphaFoldDB" id="A0AAE3SGA1"/>
<gene>
    <name evidence="1" type="ORF">OM075_11425</name>
</gene>
<organism evidence="1 2">
    <name type="scientific">Plebeiibacterium sediminum</name>
    <dbReference type="NCBI Taxonomy" id="2992112"/>
    <lineage>
        <taxon>Bacteria</taxon>
        <taxon>Pseudomonadati</taxon>
        <taxon>Bacteroidota</taxon>
        <taxon>Bacteroidia</taxon>
        <taxon>Marinilabiliales</taxon>
        <taxon>Marinilabiliaceae</taxon>
        <taxon>Plebeiibacterium</taxon>
    </lineage>
</organism>
<name>A0AAE3SGA1_9BACT</name>
<dbReference type="InterPro" id="IPR038231">
    <property type="entry name" value="MepB-like_sf"/>
</dbReference>
<evidence type="ECO:0000313" key="1">
    <source>
        <dbReference type="EMBL" id="MCW3787083.1"/>
    </source>
</evidence>
<dbReference type="EMBL" id="JAPDPJ010000024">
    <property type="protein sequence ID" value="MCW3787083.1"/>
    <property type="molecule type" value="Genomic_DNA"/>
</dbReference>
<proteinExistence type="predicted"/>